<organism evidence="16 17">
    <name type="scientific">Enterocloster hominis</name>
    <name type="common">ex Liu et al. 2021</name>
    <dbReference type="NCBI Taxonomy" id="2763663"/>
    <lineage>
        <taxon>Bacteria</taxon>
        <taxon>Bacillati</taxon>
        <taxon>Bacillota</taxon>
        <taxon>Clostridia</taxon>
        <taxon>Lachnospirales</taxon>
        <taxon>Lachnospiraceae</taxon>
        <taxon>Enterocloster</taxon>
    </lineage>
</organism>
<comment type="subunit">
    <text evidence="6 8">The RNAP catalytic core consists of 2 alpha, 1 beta, 1 beta' and 1 omega subunit. When a sigma factor is associated with the core the holoenzyme is formed, which can initiate transcription.</text>
</comment>
<dbReference type="SUPFAM" id="SSF64484">
    <property type="entry name" value="beta and beta-prime subunits of DNA dependent RNA-polymerase"/>
    <property type="match status" value="1"/>
</dbReference>
<evidence type="ECO:0000256" key="5">
    <source>
        <dbReference type="ARBA" id="ARBA00048552"/>
    </source>
</evidence>
<evidence type="ECO:0000256" key="4">
    <source>
        <dbReference type="ARBA" id="ARBA00023163"/>
    </source>
</evidence>
<dbReference type="InterPro" id="IPR007644">
    <property type="entry name" value="RNA_pol_bsu_protrusion"/>
</dbReference>
<evidence type="ECO:0000256" key="7">
    <source>
        <dbReference type="RuleBase" id="RU000434"/>
    </source>
</evidence>
<dbReference type="HAMAP" id="MF_01321">
    <property type="entry name" value="RNApol_bact_RpoB"/>
    <property type="match status" value="1"/>
</dbReference>
<dbReference type="NCBIfam" id="TIGR02013">
    <property type="entry name" value="rpoB"/>
    <property type="match status" value="1"/>
</dbReference>
<dbReference type="Pfam" id="PF04560">
    <property type="entry name" value="RNA_pol_Rpb2_7"/>
    <property type="match status" value="1"/>
</dbReference>
<feature type="domain" description="RNA polymerase Rpb2" evidence="11">
    <location>
        <begin position="1133"/>
        <end position="1208"/>
    </location>
</feature>
<dbReference type="Pfam" id="PF04563">
    <property type="entry name" value="RNA_pol_Rpb2_1"/>
    <property type="match status" value="1"/>
</dbReference>
<keyword evidence="4 6" id="KW-0804">Transcription</keyword>
<evidence type="ECO:0000259" key="12">
    <source>
        <dbReference type="Pfam" id="PF04561"/>
    </source>
</evidence>
<dbReference type="InterPro" id="IPR042107">
    <property type="entry name" value="DNA-dir_RNA_pol_bsu_ext_1_sf"/>
</dbReference>
<dbReference type="Pfam" id="PF00562">
    <property type="entry name" value="RNA_pol_Rpb2_6"/>
    <property type="match status" value="1"/>
</dbReference>
<feature type="domain" description="RNA polymerase beta subunit protrusion" evidence="13">
    <location>
        <begin position="30"/>
        <end position="481"/>
    </location>
</feature>
<dbReference type="Pfam" id="PF10385">
    <property type="entry name" value="RNA_pol_Rpb2_45"/>
    <property type="match status" value="1"/>
</dbReference>
<evidence type="ECO:0000313" key="17">
    <source>
        <dbReference type="Proteomes" id="UP000647491"/>
    </source>
</evidence>
<dbReference type="EMBL" id="JACRTJ010000014">
    <property type="protein sequence ID" value="MBC8598881.1"/>
    <property type="molecule type" value="Genomic_DNA"/>
</dbReference>
<proteinExistence type="inferred from homology"/>
<feature type="domain" description="DNA-directed RNA polymerase beta subunit external 1" evidence="15">
    <location>
        <begin position="585"/>
        <end position="643"/>
    </location>
</feature>
<name>A0ABR7NRY7_9FIRM</name>
<dbReference type="Gene3D" id="3.90.1100.10">
    <property type="match status" value="1"/>
</dbReference>
<dbReference type="Proteomes" id="UP000647491">
    <property type="component" value="Unassembled WGS sequence"/>
</dbReference>
<dbReference type="Gene3D" id="2.40.50.100">
    <property type="match status" value="1"/>
</dbReference>
<accession>A0ABR7NRY7</accession>
<keyword evidence="3 6" id="KW-0548">Nucleotidyltransferase</keyword>
<dbReference type="InterPro" id="IPR007642">
    <property type="entry name" value="RNA_pol_Rpb2_2"/>
</dbReference>
<dbReference type="InterPro" id="IPR007120">
    <property type="entry name" value="DNA-dir_RNAP_su2_dom"/>
</dbReference>
<dbReference type="EC" id="2.7.7.6" evidence="6 8"/>
<dbReference type="RefSeq" id="WP_215654672.1">
    <property type="nucleotide sequence ID" value="NZ_JACRTJ010000014.1"/>
</dbReference>
<dbReference type="InterPro" id="IPR010243">
    <property type="entry name" value="RNA_pol_bsu_bac"/>
</dbReference>
<reference evidence="16 17" key="1">
    <citation type="submission" date="2020-08" db="EMBL/GenBank/DDBJ databases">
        <title>Genome public.</title>
        <authorList>
            <person name="Liu C."/>
            <person name="Sun Q."/>
        </authorList>
    </citation>
    <scope>NUCLEOTIDE SEQUENCE [LARGE SCALE GENOMIC DNA]</scope>
    <source>
        <strain evidence="16 17">BX10</strain>
    </source>
</reference>
<dbReference type="PROSITE" id="PS01166">
    <property type="entry name" value="RNA_POL_BETA"/>
    <property type="match status" value="1"/>
</dbReference>
<comment type="function">
    <text evidence="6 8">DNA-dependent RNA polymerase catalyzes the transcription of DNA into RNA using the four ribonucleoside triphosphates as substrates.</text>
</comment>
<dbReference type="PANTHER" id="PTHR20856">
    <property type="entry name" value="DNA-DIRECTED RNA POLYMERASE I SUBUNIT 2"/>
    <property type="match status" value="1"/>
</dbReference>
<feature type="domain" description="DNA-directed RNA polymerase subunit 2 hybrid-binding" evidence="10">
    <location>
        <begin position="704"/>
        <end position="1131"/>
    </location>
</feature>
<dbReference type="InterPro" id="IPR037034">
    <property type="entry name" value="RNA_pol_Rpb2_2_sf"/>
</dbReference>
<protein>
    <recommendedName>
        <fullName evidence="6 8">DNA-directed RNA polymerase subunit beta</fullName>
        <shortName evidence="6">RNAP subunit beta</shortName>
        <ecNumber evidence="6 8">2.7.7.6</ecNumber>
    </recommendedName>
    <alternativeName>
        <fullName evidence="6">RNA polymerase subunit beta</fullName>
    </alternativeName>
    <alternativeName>
        <fullName evidence="6">Transcriptase subunit beta</fullName>
    </alternativeName>
</protein>
<evidence type="ECO:0000256" key="9">
    <source>
        <dbReference type="SAM" id="MobiDB-lite"/>
    </source>
</evidence>
<sequence length="1289" mass="144367">MEKSRIRPVPAGKSVRMSYSRQKEVLEMPNLIEIQKDSYQWFLDEGLKEVFEDISPIADFAGHLSLEFVDFTLCKDDIKYTIEECKERDATYAAPLKVKVRLCNKDKDEINEHEIFMGDLPLMTDTGSFVINGAERVIVSQLVRSPGIYYGIDHDKIGKELYSCTVIPNRGAWLEYETDSNDVFYVRVDRTRKVPVTVLIRALGYGTNAEITELFGEEPKLLASFGKDTSDNYQDGLLELYKKIRPGEPLSVDSAESLLNSMFFDPRRYDLAKVGRYKFNKKLHFKNRITGQILAEDVVDTTTGEILAEAGKTVTMEQAEAIQNAAVPYVWVQTEERNVKVLSNMMVDLAAYVGFDPEEAGVTELVFYPVLADILEKAGDMGEDELKAEIRRHIHDLIPKHITKEDIIASINYNMHLEFGVGTKDDIDHLGNRRIRAVGELLQNQYRIGLSRMERVVRERMTTQDMEGITPQSLINIKPVTAAVKEFFGSSQLSQFMDQNNPLSELTHKRRLSALGPGGLSRERAGFEVRDVHYTHYGRMCPIETPEGPNIGLINSLACYARVNQYGFVEAPYRVLDKSDPANPIVTDDVVYLTADEEDNYVVAQANEPLDEEGHFVHNNISGRFREETSSFQKRSIDLMDVSPKMVFSVATSMIPFLENDDANRALMGSNMQRQAVPLLSTEAPVVGTGIEAKAAVDSGVCVVAKNAGVVERSASNEIIIKRDSDGMKDVYRLTKFARSNQSNCYNQKPIVYKGDHVEKGEVIADGPSTKNGEIALGKNPLIGFMTWEGYNYEDAVLLSEKLVQNDVYTSVHIEEYEAEARDTKLGPEEITRDVPGVGDDALKDLDERGIIRIGAEVRAGDILVGKVTPKGETELTAEEKLLRAIFGEKAREVRDTSLKVPHGAYGIIVDAKVFTRENGDELAPGVNQSVRIYIAQKRKISVGDKMAGRHGNKGVVSRVLPVEDMPFLPNGRPLDIVLNPLGVPSRMNIGQVLEIHLSLAAKALGFNVSTPVFDGANEDDIQDTLELANDYVNMEWDAFHEKYADLIKPEVMEYLGTHLEHRGLWKGVPISRTGKVQLRDGRTGEPFDSPTTIGHMHYLKLHHLVDDKIHARSTGPYALVTQQPLGGKAQFGGQRFGEMEVWALEAYGASYTLQEILTVKSDDVVGRVKTYEAIIKGENIPEPGIPESFKVLLKELQSLGLDVRVLKDNGEEVEMSENIDYADTDLDLRSIIEGDRRYDEKEESFGSYGFQKQEFKDGELVDSEDDDYIDGPEEEDGYIDDDYSEKDN</sequence>
<dbReference type="Gene3D" id="2.40.270.10">
    <property type="entry name" value="DNA-directed RNA polymerase, subunit 2, domain 6"/>
    <property type="match status" value="2"/>
</dbReference>
<dbReference type="Pfam" id="PF04565">
    <property type="entry name" value="RNA_pol_Rpb2_3"/>
    <property type="match status" value="1"/>
</dbReference>
<evidence type="ECO:0000259" key="10">
    <source>
        <dbReference type="Pfam" id="PF00562"/>
    </source>
</evidence>
<dbReference type="InterPro" id="IPR007641">
    <property type="entry name" value="RNA_pol_Rpb2_7"/>
</dbReference>
<feature type="domain" description="RNA polymerase Rpb2" evidence="12">
    <location>
        <begin position="144"/>
        <end position="290"/>
    </location>
</feature>
<evidence type="ECO:0000259" key="11">
    <source>
        <dbReference type="Pfam" id="PF04560"/>
    </source>
</evidence>
<dbReference type="InterPro" id="IPR019462">
    <property type="entry name" value="DNA-dir_RNA_pol_bsu_external_1"/>
</dbReference>
<dbReference type="GO" id="GO:0000428">
    <property type="term" value="C:DNA-directed RNA polymerase complex"/>
    <property type="evidence" value="ECO:0007669"/>
    <property type="project" value="UniProtKB-KW"/>
</dbReference>
<evidence type="ECO:0000256" key="2">
    <source>
        <dbReference type="ARBA" id="ARBA00022679"/>
    </source>
</evidence>
<evidence type="ECO:0000259" key="15">
    <source>
        <dbReference type="Pfam" id="PF10385"/>
    </source>
</evidence>
<evidence type="ECO:0000256" key="6">
    <source>
        <dbReference type="HAMAP-Rule" id="MF_01321"/>
    </source>
</evidence>
<comment type="similarity">
    <text evidence="6 7">Belongs to the RNA polymerase beta chain family.</text>
</comment>
<dbReference type="Pfam" id="PF04561">
    <property type="entry name" value="RNA_pol_Rpb2_2"/>
    <property type="match status" value="2"/>
</dbReference>
<comment type="catalytic activity">
    <reaction evidence="5 6 8">
        <text>RNA(n) + a ribonucleoside 5'-triphosphate = RNA(n+1) + diphosphate</text>
        <dbReference type="Rhea" id="RHEA:21248"/>
        <dbReference type="Rhea" id="RHEA-COMP:14527"/>
        <dbReference type="Rhea" id="RHEA-COMP:17342"/>
        <dbReference type="ChEBI" id="CHEBI:33019"/>
        <dbReference type="ChEBI" id="CHEBI:61557"/>
        <dbReference type="ChEBI" id="CHEBI:140395"/>
        <dbReference type="EC" id="2.7.7.6"/>
    </reaction>
</comment>
<dbReference type="Gene3D" id="2.30.150.10">
    <property type="entry name" value="DNA-directed RNA polymerase, beta subunit, external 1 domain"/>
    <property type="match status" value="1"/>
</dbReference>
<evidence type="ECO:0000259" key="14">
    <source>
        <dbReference type="Pfam" id="PF04565"/>
    </source>
</evidence>
<dbReference type="InterPro" id="IPR007645">
    <property type="entry name" value="RNA_pol_Rpb2_3"/>
</dbReference>
<dbReference type="NCBIfam" id="NF001616">
    <property type="entry name" value="PRK00405.1"/>
    <property type="match status" value="1"/>
</dbReference>
<keyword evidence="17" id="KW-1185">Reference proteome</keyword>
<dbReference type="CDD" id="cd00653">
    <property type="entry name" value="RNA_pol_B_RPB2"/>
    <property type="match status" value="1"/>
</dbReference>
<keyword evidence="1 6" id="KW-0240">DNA-directed RNA polymerase</keyword>
<feature type="domain" description="RNA polymerase Rpb2" evidence="14">
    <location>
        <begin position="495"/>
        <end position="563"/>
    </location>
</feature>
<evidence type="ECO:0000256" key="8">
    <source>
        <dbReference type="RuleBase" id="RU363031"/>
    </source>
</evidence>
<comment type="caution">
    <text evidence="16">The sequence shown here is derived from an EMBL/GenBank/DDBJ whole genome shotgun (WGS) entry which is preliminary data.</text>
</comment>
<evidence type="ECO:0000256" key="1">
    <source>
        <dbReference type="ARBA" id="ARBA00022478"/>
    </source>
</evidence>
<feature type="compositionally biased region" description="Acidic residues" evidence="9">
    <location>
        <begin position="1261"/>
        <end position="1289"/>
    </location>
</feature>
<dbReference type="InterPro" id="IPR037033">
    <property type="entry name" value="DNA-dir_RNAP_su2_hyb_sf"/>
</dbReference>
<keyword evidence="2 6" id="KW-0808">Transferase</keyword>
<dbReference type="InterPro" id="IPR007121">
    <property type="entry name" value="RNA_pol_bsu_CS"/>
</dbReference>
<evidence type="ECO:0000259" key="13">
    <source>
        <dbReference type="Pfam" id="PF04563"/>
    </source>
</evidence>
<dbReference type="InterPro" id="IPR015712">
    <property type="entry name" value="DNA-dir_RNA_pol_su2"/>
</dbReference>
<gene>
    <name evidence="6" type="primary">rpoB</name>
    <name evidence="16" type="ORF">H8708_06505</name>
</gene>
<feature type="region of interest" description="Disordered" evidence="9">
    <location>
        <begin position="1257"/>
        <end position="1289"/>
    </location>
</feature>
<feature type="domain" description="RNA polymerase Rpb2" evidence="12">
    <location>
        <begin position="387"/>
        <end position="436"/>
    </location>
</feature>
<evidence type="ECO:0000313" key="16">
    <source>
        <dbReference type="EMBL" id="MBC8598881.1"/>
    </source>
</evidence>
<evidence type="ECO:0000256" key="3">
    <source>
        <dbReference type="ARBA" id="ARBA00022695"/>
    </source>
</evidence>
<dbReference type="Gene3D" id="3.90.1110.10">
    <property type="entry name" value="RNA polymerase Rpb2, domain 2"/>
    <property type="match status" value="1"/>
</dbReference>
<dbReference type="GO" id="GO:0003899">
    <property type="term" value="F:DNA-directed RNA polymerase activity"/>
    <property type="evidence" value="ECO:0007669"/>
    <property type="project" value="UniProtKB-EC"/>
</dbReference>
<dbReference type="Gene3D" id="3.90.1800.10">
    <property type="entry name" value="RNA polymerase alpha subunit dimerisation domain"/>
    <property type="match status" value="1"/>
</dbReference>